<feature type="domain" description="Ysc84 actin-binding" evidence="1">
    <location>
        <begin position="89"/>
        <end position="208"/>
    </location>
</feature>
<dbReference type="AlphaFoldDB" id="A0A5E6MAX7"/>
<protein>
    <recommendedName>
        <fullName evidence="1">Ysc84 actin-binding domain-containing protein</fullName>
    </recommendedName>
</protein>
<reference evidence="2 3" key="1">
    <citation type="submission" date="2019-09" db="EMBL/GenBank/DDBJ databases">
        <authorList>
            <person name="Cremers G."/>
        </authorList>
    </citation>
    <scope>NUCLEOTIDE SEQUENCE [LARGE SCALE GENOMIC DNA]</scope>
    <source>
        <strain evidence="2">4A</strain>
    </source>
</reference>
<organism evidence="2 3">
    <name type="scientific">Methylacidimicrobium tartarophylax</name>
    <dbReference type="NCBI Taxonomy" id="1041768"/>
    <lineage>
        <taxon>Bacteria</taxon>
        <taxon>Pseudomonadati</taxon>
        <taxon>Verrucomicrobiota</taxon>
        <taxon>Methylacidimicrobium</taxon>
    </lineage>
</organism>
<dbReference type="InterPro" id="IPR007461">
    <property type="entry name" value="Ysc84_actin-binding"/>
</dbReference>
<keyword evidence="3" id="KW-1185">Reference proteome</keyword>
<sequence>MLGFLSIATSGWAAWDMQETVNHAAKDVHHFKGRSTHTIPHSVLERAKGLAYLRKKEEGFILGFSSGKGLVMAKTAHGWSGPAAMKSGGMSFGLEVGAETEQLLFILNTPEAVEHFAKGHKFKLGVDLAVAAGPTSEQEVKHHKVAPVYVYTRKKGFWTAAAFKESSVEPDRGTDKEYYGKKVTTREILERKVAPPAGAKELIHELNAPYRK</sequence>
<dbReference type="Pfam" id="PF04366">
    <property type="entry name" value="Ysc84"/>
    <property type="match status" value="1"/>
</dbReference>
<dbReference type="PANTHER" id="PTHR15629">
    <property type="entry name" value="SH3YL1 PROTEIN"/>
    <property type="match status" value="1"/>
</dbReference>
<accession>A0A5E6MAX7</accession>
<dbReference type="CDD" id="cd11524">
    <property type="entry name" value="SYLF"/>
    <property type="match status" value="1"/>
</dbReference>
<name>A0A5E6MAX7_9BACT</name>
<evidence type="ECO:0000313" key="2">
    <source>
        <dbReference type="EMBL" id="VVM06130.1"/>
    </source>
</evidence>
<proteinExistence type="predicted"/>
<evidence type="ECO:0000259" key="1">
    <source>
        <dbReference type="Pfam" id="PF04366"/>
    </source>
</evidence>
<evidence type="ECO:0000313" key="3">
    <source>
        <dbReference type="Proteomes" id="UP000334923"/>
    </source>
</evidence>
<dbReference type="GO" id="GO:0035091">
    <property type="term" value="F:phosphatidylinositol binding"/>
    <property type="evidence" value="ECO:0007669"/>
    <property type="project" value="TreeGrafter"/>
</dbReference>
<dbReference type="InterPro" id="IPR051702">
    <property type="entry name" value="SH3_domain_YSC84-like"/>
</dbReference>
<gene>
    <name evidence="2" type="ORF">MAMT_01002</name>
</gene>
<dbReference type="Proteomes" id="UP000334923">
    <property type="component" value="Unassembled WGS sequence"/>
</dbReference>
<dbReference type="EMBL" id="CABFVA020000045">
    <property type="protein sequence ID" value="VVM06130.1"/>
    <property type="molecule type" value="Genomic_DNA"/>
</dbReference>
<dbReference type="PANTHER" id="PTHR15629:SF2">
    <property type="entry name" value="SH3 DOMAIN-CONTAINING YSC84-LIKE PROTEIN 1"/>
    <property type="match status" value="1"/>
</dbReference>